<proteinExistence type="predicted"/>
<dbReference type="OrthoDB" id="2919154at2759"/>
<dbReference type="EMBL" id="MU250559">
    <property type="protein sequence ID" value="KAG7441515.1"/>
    <property type="molecule type" value="Genomic_DNA"/>
</dbReference>
<dbReference type="GeneID" id="66100081"/>
<evidence type="ECO:0000313" key="1">
    <source>
        <dbReference type="EMBL" id="KAG7441515.1"/>
    </source>
</evidence>
<protein>
    <submittedName>
        <fullName evidence="1">Uncharacterized protein</fullName>
    </submittedName>
</protein>
<evidence type="ECO:0000313" key="2">
    <source>
        <dbReference type="Proteomes" id="UP000812287"/>
    </source>
</evidence>
<dbReference type="AlphaFoldDB" id="A0A9P8AN50"/>
<dbReference type="Proteomes" id="UP000812287">
    <property type="component" value="Unassembled WGS sequence"/>
</dbReference>
<comment type="caution">
    <text evidence="1">The sequence shown here is derived from an EMBL/GenBank/DDBJ whole genome shotgun (WGS) entry which is preliminary data.</text>
</comment>
<gene>
    <name evidence="1" type="ORF">BT62DRAFT_1011533</name>
</gene>
<reference evidence="1" key="1">
    <citation type="submission" date="2020-11" db="EMBL/GenBank/DDBJ databases">
        <title>Adaptations for nitrogen fixation in a non-lichenized fungal sporocarp promotes dispersal by wood-feeding termites.</title>
        <authorList>
            <consortium name="DOE Joint Genome Institute"/>
            <person name="Koch R.A."/>
            <person name="Yoon G."/>
            <person name="Arayal U."/>
            <person name="Lail K."/>
            <person name="Amirebrahimi M."/>
            <person name="Labutti K."/>
            <person name="Lipzen A."/>
            <person name="Riley R."/>
            <person name="Barry K."/>
            <person name="Henrissat B."/>
            <person name="Grigoriev I.V."/>
            <person name="Herr J.R."/>
            <person name="Aime M.C."/>
        </authorList>
    </citation>
    <scope>NUCLEOTIDE SEQUENCE</scope>
    <source>
        <strain evidence="1">MCA 3950</strain>
    </source>
</reference>
<sequence>MPQKSGEHIVILKLFLRYALIPEIGIVSPSICVYPTKVSGKVDRMLIKEYGRLRPCPGNLRRLGGLTISFDISYTSGNLSNDRSNIPSSPLHQPQAAAFSTPPNAEKDRFRTIYIGHKHNMVARFVDITNASPNLLSCITPTCRFTRPLLAYHFGPLLPSMIKLTSLSIREWKRG</sequence>
<organism evidence="1 2">
    <name type="scientific">Guyanagaster necrorhizus</name>
    <dbReference type="NCBI Taxonomy" id="856835"/>
    <lineage>
        <taxon>Eukaryota</taxon>
        <taxon>Fungi</taxon>
        <taxon>Dikarya</taxon>
        <taxon>Basidiomycota</taxon>
        <taxon>Agaricomycotina</taxon>
        <taxon>Agaricomycetes</taxon>
        <taxon>Agaricomycetidae</taxon>
        <taxon>Agaricales</taxon>
        <taxon>Marasmiineae</taxon>
        <taxon>Physalacriaceae</taxon>
        <taxon>Guyanagaster</taxon>
    </lineage>
</organism>
<keyword evidence="2" id="KW-1185">Reference proteome</keyword>
<dbReference type="RefSeq" id="XP_043035015.1">
    <property type="nucleotide sequence ID" value="XM_043177794.1"/>
</dbReference>
<accession>A0A9P8AN50</accession>
<name>A0A9P8AN50_9AGAR</name>